<evidence type="ECO:0000313" key="2">
    <source>
        <dbReference type="Proteomes" id="UP000601435"/>
    </source>
</evidence>
<dbReference type="Proteomes" id="UP000601435">
    <property type="component" value="Unassembled WGS sequence"/>
</dbReference>
<dbReference type="PROSITE" id="PS51257">
    <property type="entry name" value="PROKAR_LIPOPROTEIN"/>
    <property type="match status" value="1"/>
</dbReference>
<protein>
    <submittedName>
        <fullName evidence="1">Uncharacterized protein</fullName>
    </submittedName>
</protein>
<proteinExistence type="predicted"/>
<dbReference type="AlphaFoldDB" id="A0A813AWL8"/>
<name>A0A813AWL8_9DINO</name>
<organism evidence="1 2">
    <name type="scientific">Symbiodinium necroappetens</name>
    <dbReference type="NCBI Taxonomy" id="1628268"/>
    <lineage>
        <taxon>Eukaryota</taxon>
        <taxon>Sar</taxon>
        <taxon>Alveolata</taxon>
        <taxon>Dinophyceae</taxon>
        <taxon>Suessiales</taxon>
        <taxon>Symbiodiniaceae</taxon>
        <taxon>Symbiodinium</taxon>
    </lineage>
</organism>
<feature type="non-terminal residue" evidence="1">
    <location>
        <position position="136"/>
    </location>
</feature>
<sequence>MICPFAKAWHQILTKTGETLTSQSTLTMLSSCKDYPLFDVEAMAKMTDVELMEKYGSGDNARLGVMDVFRILLPPRMLWVIGITGYFVFRYYEAHCQRHGASFLYVPRPLHLPKSQAFSLLNAFFPGMFPVDVEDA</sequence>
<gene>
    <name evidence="1" type="ORF">SNEC2469_LOCUS29086</name>
</gene>
<dbReference type="EMBL" id="CAJNJA010064574">
    <property type="protein sequence ID" value="CAE7883378.1"/>
    <property type="molecule type" value="Genomic_DNA"/>
</dbReference>
<comment type="caution">
    <text evidence="1">The sequence shown here is derived from an EMBL/GenBank/DDBJ whole genome shotgun (WGS) entry which is preliminary data.</text>
</comment>
<reference evidence="1" key="1">
    <citation type="submission" date="2021-02" db="EMBL/GenBank/DDBJ databases">
        <authorList>
            <person name="Dougan E. K."/>
            <person name="Rhodes N."/>
            <person name="Thang M."/>
            <person name="Chan C."/>
        </authorList>
    </citation>
    <scope>NUCLEOTIDE SEQUENCE</scope>
</reference>
<keyword evidence="2" id="KW-1185">Reference proteome</keyword>
<accession>A0A813AWL8</accession>
<evidence type="ECO:0000313" key="1">
    <source>
        <dbReference type="EMBL" id="CAE7883378.1"/>
    </source>
</evidence>
<dbReference type="OrthoDB" id="10419007at2759"/>